<dbReference type="RefSeq" id="WP_011611372.1">
    <property type="nucleotide sequence ID" value="NC_008312.1"/>
</dbReference>
<dbReference type="KEGG" id="ter:Tery_1735"/>
<evidence type="ECO:0000313" key="1">
    <source>
        <dbReference type="EMBL" id="ABG50997.1"/>
    </source>
</evidence>
<proteinExistence type="predicted"/>
<sequence length="116" mass="13004">MFEFLASVIITQGILDWEPVGYNTKATTLINMNTIEGLGNNLWRAEVLKQYDQEADDGMKQVYMVVEIDCNIGRFASQLIRRQTGLGEIIAETTLEGNRFISPQGSEAGILMICDR</sequence>
<dbReference type="EMBL" id="CP000393">
    <property type="protein sequence ID" value="ABG50997.1"/>
    <property type="molecule type" value="Genomic_DNA"/>
</dbReference>
<accession>Q114S7</accession>
<protein>
    <submittedName>
        <fullName evidence="1">Uncharacterized protein</fullName>
    </submittedName>
</protein>
<organism evidence="1">
    <name type="scientific">Trichodesmium erythraeum (strain IMS101)</name>
    <dbReference type="NCBI Taxonomy" id="203124"/>
    <lineage>
        <taxon>Bacteria</taxon>
        <taxon>Bacillati</taxon>
        <taxon>Cyanobacteriota</taxon>
        <taxon>Cyanophyceae</taxon>
        <taxon>Oscillatoriophycideae</taxon>
        <taxon>Oscillatoriales</taxon>
        <taxon>Microcoleaceae</taxon>
        <taxon>Trichodesmium</taxon>
    </lineage>
</organism>
<name>Q114S7_TRIEI</name>
<dbReference type="HOGENOM" id="CLU_2095823_0_0_3"/>
<gene>
    <name evidence="1" type="ordered locus">Tery_1735</name>
</gene>
<dbReference type="AlphaFoldDB" id="Q114S7"/>
<reference evidence="1" key="1">
    <citation type="submission" date="2006-06" db="EMBL/GenBank/DDBJ databases">
        <title>Complete sequence of Trichodesmium erythraeum IMS101.</title>
        <authorList>
            <consortium name="US DOE Joint Genome Institute"/>
            <person name="Copeland A."/>
            <person name="Lucas S."/>
            <person name="Lapidus A."/>
            <person name="Barry K."/>
            <person name="Detter J.C."/>
            <person name="Glavina del Rio T."/>
            <person name="Hammon N."/>
            <person name="Israni S."/>
            <person name="Dalin E."/>
            <person name="Tice H."/>
            <person name="Pitluck S."/>
            <person name="Kiss H."/>
            <person name="Munk A.C."/>
            <person name="Brettin T."/>
            <person name="Bruce D."/>
            <person name="Han C."/>
            <person name="Tapia R."/>
            <person name="Gilna P."/>
            <person name="Schmutz J."/>
            <person name="Larimer F."/>
            <person name="Land M."/>
            <person name="Hauser L."/>
            <person name="Kyrpides N."/>
            <person name="Kim E."/>
            <person name="Richardson P."/>
        </authorList>
    </citation>
    <scope>NUCLEOTIDE SEQUENCE [LARGE SCALE GENOMIC DNA]</scope>
    <source>
        <strain evidence="1">IMS101</strain>
    </source>
</reference>
<dbReference type="OrthoDB" id="9839683at2"/>